<evidence type="ECO:0000256" key="2">
    <source>
        <dbReference type="ARBA" id="ARBA00022605"/>
    </source>
</evidence>
<reference evidence="8 9" key="1">
    <citation type="submission" date="2016-03" db="EMBL/GenBank/DDBJ databases">
        <authorList>
            <person name="Ploux O."/>
        </authorList>
    </citation>
    <scope>NUCLEOTIDE SEQUENCE [LARGE SCALE GENOMIC DNA]</scope>
    <source>
        <strain evidence="8 9">URUG2</strain>
    </source>
</reference>
<organism evidence="8 9">
    <name type="scientific">Ramularia collo-cygni</name>
    <dbReference type="NCBI Taxonomy" id="112498"/>
    <lineage>
        <taxon>Eukaryota</taxon>
        <taxon>Fungi</taxon>
        <taxon>Dikarya</taxon>
        <taxon>Ascomycota</taxon>
        <taxon>Pezizomycotina</taxon>
        <taxon>Dothideomycetes</taxon>
        <taxon>Dothideomycetidae</taxon>
        <taxon>Mycosphaerellales</taxon>
        <taxon>Mycosphaerellaceae</taxon>
        <taxon>Ramularia</taxon>
    </lineage>
</organism>
<gene>
    <name evidence="8" type="ORF">RCC_11414</name>
</gene>
<dbReference type="PANTHER" id="PTHR42789">
    <property type="entry name" value="D-ISOMER SPECIFIC 2-HYDROXYACID DEHYDROGENASE FAMILY PROTEIN (AFU_ORTHOLOGUE AFUA_6G10090)"/>
    <property type="match status" value="1"/>
</dbReference>
<evidence type="ECO:0000256" key="5">
    <source>
        <dbReference type="RuleBase" id="RU003719"/>
    </source>
</evidence>
<accession>A0A2D3VET4</accession>
<dbReference type="Proteomes" id="UP000225277">
    <property type="component" value="Unassembled WGS sequence"/>
</dbReference>
<dbReference type="InterPro" id="IPR006139">
    <property type="entry name" value="D-isomer_2_OHA_DH_cat_dom"/>
</dbReference>
<dbReference type="SUPFAM" id="SSF52283">
    <property type="entry name" value="Formate/glycerate dehydrogenase catalytic domain-like"/>
    <property type="match status" value="1"/>
</dbReference>
<dbReference type="InterPro" id="IPR029753">
    <property type="entry name" value="D-isomer_DH_CS"/>
</dbReference>
<dbReference type="GO" id="GO:0051287">
    <property type="term" value="F:NAD binding"/>
    <property type="evidence" value="ECO:0007669"/>
    <property type="project" value="InterPro"/>
</dbReference>
<evidence type="ECO:0000259" key="7">
    <source>
        <dbReference type="Pfam" id="PF02826"/>
    </source>
</evidence>
<dbReference type="GeneID" id="35606432"/>
<dbReference type="AlphaFoldDB" id="A0A2D3VET4"/>
<dbReference type="PROSITE" id="PS00670">
    <property type="entry name" value="D_2_HYDROXYACID_DH_2"/>
    <property type="match status" value="1"/>
</dbReference>
<dbReference type="Pfam" id="PF02826">
    <property type="entry name" value="2-Hacid_dh_C"/>
    <property type="match status" value="1"/>
</dbReference>
<proteinExistence type="inferred from homology"/>
<protein>
    <submittedName>
        <fullName evidence="8">Related to SER3-3-phosphoglycerate dehydrogenase</fullName>
    </submittedName>
</protein>
<dbReference type="PROSITE" id="PS00065">
    <property type="entry name" value="D_2_HYDROXYACID_DH_1"/>
    <property type="match status" value="1"/>
</dbReference>
<dbReference type="InterPro" id="IPR029752">
    <property type="entry name" value="D-isomer_DH_CS1"/>
</dbReference>
<dbReference type="STRING" id="112498.A0A2D3VET4"/>
<dbReference type="RefSeq" id="XP_023632403.1">
    <property type="nucleotide sequence ID" value="XM_023776635.1"/>
</dbReference>
<dbReference type="EMBL" id="FJUY01000030">
    <property type="protein sequence ID" value="CZT25745.1"/>
    <property type="molecule type" value="Genomic_DNA"/>
</dbReference>
<keyword evidence="9" id="KW-1185">Reference proteome</keyword>
<dbReference type="SUPFAM" id="SSF51735">
    <property type="entry name" value="NAD(P)-binding Rossmann-fold domains"/>
    <property type="match status" value="1"/>
</dbReference>
<dbReference type="GO" id="GO:0016616">
    <property type="term" value="F:oxidoreductase activity, acting on the CH-OH group of donors, NAD or NADP as acceptor"/>
    <property type="evidence" value="ECO:0007669"/>
    <property type="project" value="InterPro"/>
</dbReference>
<evidence type="ECO:0000313" key="9">
    <source>
        <dbReference type="Proteomes" id="UP000225277"/>
    </source>
</evidence>
<dbReference type="FunFam" id="3.40.50.720:FF:000203">
    <property type="entry name" value="D-3-phosphoglycerate dehydrogenase (SerA)"/>
    <property type="match status" value="1"/>
</dbReference>
<keyword evidence="3 5" id="KW-0560">Oxidoreductase</keyword>
<dbReference type="GO" id="GO:0008652">
    <property type="term" value="P:amino acid biosynthetic process"/>
    <property type="evidence" value="ECO:0007669"/>
    <property type="project" value="UniProtKB-KW"/>
</dbReference>
<dbReference type="PROSITE" id="PS00671">
    <property type="entry name" value="D_2_HYDROXYACID_DH_3"/>
    <property type="match status" value="1"/>
</dbReference>
<dbReference type="InterPro" id="IPR050857">
    <property type="entry name" value="D-2-hydroxyacid_DH"/>
</dbReference>
<name>A0A2D3VET4_9PEZI</name>
<dbReference type="InterPro" id="IPR006140">
    <property type="entry name" value="D-isomer_DH_NAD-bd"/>
</dbReference>
<evidence type="ECO:0000259" key="6">
    <source>
        <dbReference type="Pfam" id="PF00389"/>
    </source>
</evidence>
<keyword evidence="2" id="KW-0028">Amino-acid biosynthesis</keyword>
<comment type="similarity">
    <text evidence="1 5">Belongs to the D-isomer specific 2-hydroxyacid dehydrogenase family.</text>
</comment>
<dbReference type="OrthoDB" id="298012at2759"/>
<dbReference type="InterPro" id="IPR036291">
    <property type="entry name" value="NAD(P)-bd_dom_sf"/>
</dbReference>
<dbReference type="Pfam" id="PF00389">
    <property type="entry name" value="2-Hacid_dh"/>
    <property type="match status" value="1"/>
</dbReference>
<feature type="domain" description="D-isomer specific 2-hydroxyacid dehydrogenase catalytic" evidence="6">
    <location>
        <begin position="6"/>
        <end position="315"/>
    </location>
</feature>
<evidence type="ECO:0000256" key="4">
    <source>
        <dbReference type="ARBA" id="ARBA00023027"/>
    </source>
</evidence>
<evidence type="ECO:0000313" key="8">
    <source>
        <dbReference type="EMBL" id="CZT25745.1"/>
    </source>
</evidence>
<dbReference type="PANTHER" id="PTHR42789:SF1">
    <property type="entry name" value="D-ISOMER SPECIFIC 2-HYDROXYACID DEHYDROGENASE FAMILY PROTEIN (AFU_ORTHOLOGUE AFUA_6G10090)"/>
    <property type="match status" value="1"/>
</dbReference>
<sequence>MSKPKVFVLNPYHPEAIALLQQSPEIDCVLPDDANISNWHDQAHGILIRSDTKITSSDISHAPNLKVIVKQGVGVDNIDLSAAKEHGIIVCNTPAMNSETVAELTLTLALCIARRIQEIDRKLLRGKKLIRSNLLGQSLHGKTLGIIGMGNIGKQVARKWIGAMEGKILAYDPMLPNGAWGDIEHRRIVDLDELLKCADVVTLHVPLTDTTRGMIGKREFNLMRKNAIFLNCARGGLVDEEALLEALEEDKIFGAALDALEIEPPTLKAYNQLLACENFVLTPHVGATTDENQRASGMVAVETLLAVLVNGEEVTNRLV</sequence>
<evidence type="ECO:0000256" key="1">
    <source>
        <dbReference type="ARBA" id="ARBA00005854"/>
    </source>
</evidence>
<dbReference type="CDD" id="cd12173">
    <property type="entry name" value="PGDH_4"/>
    <property type="match status" value="1"/>
</dbReference>
<dbReference type="Gene3D" id="3.40.50.720">
    <property type="entry name" value="NAD(P)-binding Rossmann-like Domain"/>
    <property type="match status" value="2"/>
</dbReference>
<evidence type="ECO:0000256" key="3">
    <source>
        <dbReference type="ARBA" id="ARBA00023002"/>
    </source>
</evidence>
<feature type="domain" description="D-isomer specific 2-hydroxyacid dehydrogenase NAD-binding" evidence="7">
    <location>
        <begin position="107"/>
        <end position="286"/>
    </location>
</feature>
<keyword evidence="4" id="KW-0520">NAD</keyword>